<protein>
    <submittedName>
        <fullName evidence="1">Uncharacterized protein</fullName>
    </submittedName>
</protein>
<dbReference type="Proteomes" id="UP000008064">
    <property type="component" value="Unassembled WGS sequence"/>
</dbReference>
<dbReference type="KEGG" id="sla:SERLADRAFT_476344"/>
<reference evidence="1" key="1">
    <citation type="submission" date="2011-04" db="EMBL/GenBank/DDBJ databases">
        <title>Evolution of plant cell wall degrading machinery underlies the functional diversity of forest fungi.</title>
        <authorList>
            <consortium name="US DOE Joint Genome Institute (JGI-PGF)"/>
            <person name="Eastwood D.C."/>
            <person name="Floudas D."/>
            <person name="Binder M."/>
            <person name="Majcherczyk A."/>
            <person name="Schneider P."/>
            <person name="Aerts A."/>
            <person name="Asiegbu F.O."/>
            <person name="Baker S.E."/>
            <person name="Barry K."/>
            <person name="Bendiksby M."/>
            <person name="Blumentritt M."/>
            <person name="Coutinho P.M."/>
            <person name="Cullen D."/>
            <person name="Cullen D."/>
            <person name="Gathman A."/>
            <person name="Goodell B."/>
            <person name="Henrissat B."/>
            <person name="Ihrmark K."/>
            <person name="Kauserud H."/>
            <person name="Kohler A."/>
            <person name="LaButti K."/>
            <person name="Lapidus A."/>
            <person name="Lavin J.L."/>
            <person name="Lee Y.-H."/>
            <person name="Lindquist E."/>
            <person name="Lilly W."/>
            <person name="Lucas S."/>
            <person name="Morin E."/>
            <person name="Murat C."/>
            <person name="Oguiza J.A."/>
            <person name="Park J."/>
            <person name="Pisabarro A.G."/>
            <person name="Riley R."/>
            <person name="Rosling A."/>
            <person name="Salamov A."/>
            <person name="Schmidt O."/>
            <person name="Schmutz J."/>
            <person name="Skrede I."/>
            <person name="Stenlid J."/>
            <person name="Wiebenga A."/>
            <person name="Xie X."/>
            <person name="Kues U."/>
            <person name="Hibbett D.S."/>
            <person name="Hoffmeister D."/>
            <person name="Hogberg N."/>
            <person name="Martin F."/>
            <person name="Grigoriev I.V."/>
            <person name="Watkinson S.C."/>
        </authorList>
    </citation>
    <scope>NUCLEOTIDE SEQUENCE</scope>
    <source>
        <strain evidence="1">S7.9</strain>
    </source>
</reference>
<dbReference type="HOGENOM" id="CLU_2851109_0_0_1"/>
<proteinExistence type="predicted"/>
<dbReference type="AlphaFoldDB" id="F8P798"/>
<dbReference type="RefSeq" id="XP_007322271.1">
    <property type="nucleotide sequence ID" value="XM_007322209.1"/>
</dbReference>
<gene>
    <name evidence="1" type="ORF">SERLADRAFT_476344</name>
</gene>
<accession>F8P798</accession>
<sequence>MRRGMGGYIYLAGSATWQSHSTSTAKFHLSSSRTLNGTAGDQQCANGLAEIANTVMYLSLKMRDI</sequence>
<organism>
    <name type="scientific">Serpula lacrymans var. lacrymans (strain S7.9)</name>
    <name type="common">Dry rot fungus</name>
    <dbReference type="NCBI Taxonomy" id="578457"/>
    <lineage>
        <taxon>Eukaryota</taxon>
        <taxon>Fungi</taxon>
        <taxon>Dikarya</taxon>
        <taxon>Basidiomycota</taxon>
        <taxon>Agaricomycotina</taxon>
        <taxon>Agaricomycetes</taxon>
        <taxon>Agaricomycetidae</taxon>
        <taxon>Boletales</taxon>
        <taxon>Coniophorineae</taxon>
        <taxon>Serpulaceae</taxon>
        <taxon>Serpula</taxon>
    </lineage>
</organism>
<evidence type="ECO:0000313" key="1">
    <source>
        <dbReference type="EMBL" id="EGO21314.1"/>
    </source>
</evidence>
<name>F8P798_SERL9</name>
<dbReference type="EMBL" id="GL945439">
    <property type="protein sequence ID" value="EGO21314.1"/>
    <property type="molecule type" value="Genomic_DNA"/>
</dbReference>
<dbReference type="GeneID" id="18820790"/>